<comment type="caution">
    <text evidence="9">The sequence shown here is derived from an EMBL/GenBank/DDBJ whole genome shotgun (WGS) entry which is preliminary data.</text>
</comment>
<comment type="subcellular location">
    <subcellularLocation>
        <location evidence="1">Cell membrane</location>
        <topology evidence="1">Multi-pass membrane protein</topology>
    </subcellularLocation>
</comment>
<comment type="similarity">
    <text evidence="2">Belongs to the AzlC family.</text>
</comment>
<evidence type="ECO:0000313" key="10">
    <source>
        <dbReference type="Proteomes" id="UP001336020"/>
    </source>
</evidence>
<evidence type="ECO:0000256" key="8">
    <source>
        <dbReference type="SAM" id="Phobius"/>
    </source>
</evidence>
<evidence type="ECO:0000256" key="5">
    <source>
        <dbReference type="ARBA" id="ARBA00022692"/>
    </source>
</evidence>
<dbReference type="RefSeq" id="WP_330133895.1">
    <property type="nucleotide sequence ID" value="NZ_JAUTXY010000005.1"/>
</dbReference>
<evidence type="ECO:0000313" key="9">
    <source>
        <dbReference type="EMBL" id="MEE2058662.1"/>
    </source>
</evidence>
<evidence type="ECO:0000256" key="2">
    <source>
        <dbReference type="ARBA" id="ARBA00010735"/>
    </source>
</evidence>
<keyword evidence="4" id="KW-1003">Cell membrane</keyword>
<evidence type="ECO:0000256" key="7">
    <source>
        <dbReference type="ARBA" id="ARBA00023136"/>
    </source>
</evidence>
<dbReference type="Proteomes" id="UP001336020">
    <property type="component" value="Unassembled WGS sequence"/>
</dbReference>
<name>A0ABU7LCM6_9NOCA</name>
<accession>A0ABU7LCM6</accession>
<dbReference type="PANTHER" id="PTHR34979">
    <property type="entry name" value="INNER MEMBRANE PROTEIN YGAZ"/>
    <property type="match status" value="1"/>
</dbReference>
<keyword evidence="3" id="KW-0813">Transport</keyword>
<feature type="transmembrane region" description="Helical" evidence="8">
    <location>
        <begin position="164"/>
        <end position="184"/>
    </location>
</feature>
<feature type="transmembrane region" description="Helical" evidence="8">
    <location>
        <begin position="20"/>
        <end position="41"/>
    </location>
</feature>
<evidence type="ECO:0000256" key="1">
    <source>
        <dbReference type="ARBA" id="ARBA00004651"/>
    </source>
</evidence>
<keyword evidence="7 8" id="KW-0472">Membrane</keyword>
<evidence type="ECO:0000256" key="3">
    <source>
        <dbReference type="ARBA" id="ARBA00022448"/>
    </source>
</evidence>
<dbReference type="EMBL" id="JAUTXY010000005">
    <property type="protein sequence ID" value="MEE2058662.1"/>
    <property type="molecule type" value="Genomic_DNA"/>
</dbReference>
<feature type="transmembrane region" description="Helical" evidence="8">
    <location>
        <begin position="191"/>
        <end position="207"/>
    </location>
</feature>
<feature type="transmembrane region" description="Helical" evidence="8">
    <location>
        <begin position="61"/>
        <end position="82"/>
    </location>
</feature>
<evidence type="ECO:0000256" key="6">
    <source>
        <dbReference type="ARBA" id="ARBA00022989"/>
    </source>
</evidence>
<keyword evidence="6 8" id="KW-1133">Transmembrane helix</keyword>
<reference evidence="9 10" key="1">
    <citation type="submission" date="2023-07" db="EMBL/GenBank/DDBJ databases">
        <authorList>
            <person name="Girao M."/>
            <person name="Carvalho M.F."/>
        </authorList>
    </citation>
    <scope>NUCLEOTIDE SEQUENCE [LARGE SCALE GENOMIC DNA]</scope>
    <source>
        <strain evidence="9 10">YIM65754</strain>
    </source>
</reference>
<keyword evidence="10" id="KW-1185">Reference proteome</keyword>
<sequence length="237" mass="24988">MSMPDSRATAVRAGIADSWAVGLGLIPLGLAFGVVLTQGGFDWWWAPIFSIVIYAGSMEFLAIGLISAVTPFASIAAATLLVNFRHVFYGLSFPLRSIPLGSIYSRIGRLYAVYALTDEAYAIIAPKAGQELSGTRVLTVQVLCQAMWVVSGTVGALIGAVLPAGLTGLEFALTALFTVLAIDAFRVNRDVPATVIAVVCGLVAMLIAKEQMLVVGLGLFVACLLARFVYRNRAASA</sequence>
<protein>
    <submittedName>
        <fullName evidence="9">AzlC family ABC transporter permease</fullName>
    </submittedName>
</protein>
<feature type="transmembrane region" description="Helical" evidence="8">
    <location>
        <begin position="213"/>
        <end position="230"/>
    </location>
</feature>
<proteinExistence type="inferred from homology"/>
<organism evidence="9 10">
    <name type="scientific">Rhodococcus artemisiae</name>
    <dbReference type="NCBI Taxonomy" id="714159"/>
    <lineage>
        <taxon>Bacteria</taxon>
        <taxon>Bacillati</taxon>
        <taxon>Actinomycetota</taxon>
        <taxon>Actinomycetes</taxon>
        <taxon>Mycobacteriales</taxon>
        <taxon>Nocardiaceae</taxon>
        <taxon>Rhodococcus</taxon>
    </lineage>
</organism>
<keyword evidence="5 8" id="KW-0812">Transmembrane</keyword>
<dbReference type="Pfam" id="PF03591">
    <property type="entry name" value="AzlC"/>
    <property type="match status" value="1"/>
</dbReference>
<evidence type="ECO:0000256" key="4">
    <source>
        <dbReference type="ARBA" id="ARBA00022475"/>
    </source>
</evidence>
<dbReference type="InterPro" id="IPR011606">
    <property type="entry name" value="Brnchd-chn_aa_trnsp_permease"/>
</dbReference>
<gene>
    <name evidence="9" type="ORF">Q7514_14150</name>
</gene>
<dbReference type="PANTHER" id="PTHR34979:SF1">
    <property type="entry name" value="INNER MEMBRANE PROTEIN YGAZ"/>
    <property type="match status" value="1"/>
</dbReference>